<feature type="signal peptide" evidence="1">
    <location>
        <begin position="1"/>
        <end position="19"/>
    </location>
</feature>
<organism evidence="2 3">
    <name type="scientific">Leeuwenhoekiella aequorea</name>
    <dbReference type="NCBI Taxonomy" id="283736"/>
    <lineage>
        <taxon>Bacteria</taxon>
        <taxon>Pseudomonadati</taxon>
        <taxon>Bacteroidota</taxon>
        <taxon>Flavobacteriia</taxon>
        <taxon>Flavobacteriales</taxon>
        <taxon>Flavobacteriaceae</taxon>
        <taxon>Leeuwenhoekiella</taxon>
    </lineage>
</organism>
<dbReference type="Proteomes" id="UP000289238">
    <property type="component" value="Unassembled WGS sequence"/>
</dbReference>
<dbReference type="AlphaFoldDB" id="A0A4Q0P3E8"/>
<protein>
    <submittedName>
        <fullName evidence="2">Capsule assembly protein Wzi</fullName>
    </submittedName>
</protein>
<dbReference type="Gene3D" id="2.40.160.130">
    <property type="entry name" value="Capsule assembly protein Wzi"/>
    <property type="match status" value="1"/>
</dbReference>
<accession>A0A4Q0P3E8</accession>
<keyword evidence="3" id="KW-1185">Reference proteome</keyword>
<evidence type="ECO:0000313" key="3">
    <source>
        <dbReference type="Proteomes" id="UP000289238"/>
    </source>
</evidence>
<dbReference type="InterPro" id="IPR038636">
    <property type="entry name" value="Wzi_sf"/>
</dbReference>
<dbReference type="InterPro" id="IPR026950">
    <property type="entry name" value="Caps_assemb_Wzi"/>
</dbReference>
<evidence type="ECO:0000256" key="1">
    <source>
        <dbReference type="SAM" id="SignalP"/>
    </source>
</evidence>
<sequence length="448" mass="50424">MIKKIVIISLLLSSALVDAQDSLVSSIETRGMLSSGDTKPFWFYANQNGRVDSKSNFMTLAAVKYANSFNESNALEVGGGLLYNDGLYEDIKIDELYAKYTWKIVEASAGIKHRDEKLKGISSVGGDIIWSNNARALPGLYIEMTEPIKIFKWLQAKGTFGHYYLGDDRVVKNAQVHHKSLELALVFSPGDRLSGSMKHYVQFGGTSPRYGKQPSSFRNYIDVFFGQGSSTNDAFEGDQINSLGNGLGSYELAYDLTRENYYLRLYHQSLFEDTSGIELSNFPDGVWGAYLEPANSKYIDAIVYEYVQTVSQSGRFMLNGDIGRFSGGDSYFWNGIYNTGWQYENQIIGLPFILPGEFGRRFKNDRSFVHHLGITGALGEFKYKAKGTYVKNLGTYNDPYPKSEQAVYSFLEIEYPTQYGNFTGLFAIDYSNLTKENLGLGLKYYYSF</sequence>
<gene>
    <name evidence="2" type="ORF">DSM00_2607</name>
</gene>
<comment type="caution">
    <text evidence="2">The sequence shown here is derived from an EMBL/GenBank/DDBJ whole genome shotgun (WGS) entry which is preliminary data.</text>
</comment>
<evidence type="ECO:0000313" key="2">
    <source>
        <dbReference type="EMBL" id="RXG21090.1"/>
    </source>
</evidence>
<reference evidence="2 3" key="1">
    <citation type="submission" date="2018-07" db="EMBL/GenBank/DDBJ databases">
        <title>Leeuwenhoekiella genomics.</title>
        <authorList>
            <person name="Tahon G."/>
            <person name="Willems A."/>
        </authorList>
    </citation>
    <scope>NUCLEOTIDE SEQUENCE [LARGE SCALE GENOMIC DNA]</scope>
    <source>
        <strain evidence="2 3">LMG 22550</strain>
    </source>
</reference>
<proteinExistence type="predicted"/>
<dbReference type="Pfam" id="PF14052">
    <property type="entry name" value="Caps_assemb_Wzi"/>
    <property type="match status" value="1"/>
</dbReference>
<keyword evidence="1" id="KW-0732">Signal</keyword>
<dbReference type="RefSeq" id="WP_128758367.1">
    <property type="nucleotide sequence ID" value="NZ_QOVM01000006.1"/>
</dbReference>
<feature type="chain" id="PRO_5020235484" evidence="1">
    <location>
        <begin position="20"/>
        <end position="448"/>
    </location>
</feature>
<dbReference type="OrthoDB" id="596512at2"/>
<name>A0A4Q0P3E8_9FLAO</name>
<dbReference type="EMBL" id="QOVM01000006">
    <property type="protein sequence ID" value="RXG21090.1"/>
    <property type="molecule type" value="Genomic_DNA"/>
</dbReference>